<dbReference type="KEGG" id="dze:Dd1591_0612"/>
<name>C6CJX6_DICC1</name>
<evidence type="ECO:0000313" key="1">
    <source>
        <dbReference type="EMBL" id="ACT05494.1"/>
    </source>
</evidence>
<dbReference type="EMBL" id="CP001655">
    <property type="protein sequence ID" value="ACT05494.1"/>
    <property type="molecule type" value="Genomic_DNA"/>
</dbReference>
<gene>
    <name evidence="1" type="ordered locus">Dd1591_0612</name>
</gene>
<accession>C6CJX6</accession>
<reference evidence="1 2" key="1">
    <citation type="submission" date="2009-06" db="EMBL/GenBank/DDBJ databases">
        <title>Complete sequence of Dickeya zeae Ech1591.</title>
        <authorList>
            <consortium name="US DOE Joint Genome Institute"/>
            <person name="Lucas S."/>
            <person name="Copeland A."/>
            <person name="Lapidus A."/>
            <person name="Glavina del Rio T."/>
            <person name="Tice H."/>
            <person name="Bruce D."/>
            <person name="Goodwin L."/>
            <person name="Pitluck S."/>
            <person name="Chertkov O."/>
            <person name="Brettin T."/>
            <person name="Detter J.C."/>
            <person name="Han C."/>
            <person name="Larimer F."/>
            <person name="Land M."/>
            <person name="Hauser L."/>
            <person name="Kyrpides N."/>
            <person name="Ovchinnikova G."/>
            <person name="Balakrishnan V."/>
            <person name="Glasner J."/>
            <person name="Perna N.T."/>
        </authorList>
    </citation>
    <scope>NUCLEOTIDE SEQUENCE [LARGE SCALE GENOMIC DNA]</scope>
    <source>
        <strain evidence="1 2">Ech1591</strain>
    </source>
</reference>
<protein>
    <submittedName>
        <fullName evidence="1">Uncharacterized protein</fullName>
    </submittedName>
</protein>
<dbReference type="HOGENOM" id="CLU_214805_0_0_6"/>
<dbReference type="AlphaFoldDB" id="C6CJX6"/>
<proteinExistence type="predicted"/>
<organism evidence="1 2">
    <name type="scientific">Dickeya chrysanthemi (strain Ech1591)</name>
    <name type="common">Dickeya zeae (strain Ech1591)</name>
    <dbReference type="NCBI Taxonomy" id="561229"/>
    <lineage>
        <taxon>Bacteria</taxon>
        <taxon>Pseudomonadati</taxon>
        <taxon>Pseudomonadota</taxon>
        <taxon>Gammaproteobacteria</taxon>
        <taxon>Enterobacterales</taxon>
        <taxon>Pectobacteriaceae</taxon>
        <taxon>Dickeya</taxon>
    </lineage>
</organism>
<dbReference type="STRING" id="561229.Dd1591_0612"/>
<dbReference type="Proteomes" id="UP000002735">
    <property type="component" value="Chromosome"/>
</dbReference>
<sequence>MTEFVMVMTKRAADCYETGLWPVGVGCVDISCSVMADNGDRRVPVVELAN</sequence>
<evidence type="ECO:0000313" key="2">
    <source>
        <dbReference type="Proteomes" id="UP000002735"/>
    </source>
</evidence>